<protein>
    <recommendedName>
        <fullName evidence="8">Serine carboxypeptidase</fullName>
    </recommendedName>
</protein>
<keyword evidence="4" id="KW-0378">Hydrolase</keyword>
<name>A0A1B9GMQ5_9TREE</name>
<dbReference type="InterPro" id="IPR029058">
    <property type="entry name" value="AB_hydrolase_fold"/>
</dbReference>
<keyword evidence="7" id="KW-1185">Reference proteome</keyword>
<dbReference type="Gene3D" id="1.10.287.410">
    <property type="match status" value="1"/>
</dbReference>
<keyword evidence="3" id="KW-0645">Protease</keyword>
<dbReference type="AlphaFoldDB" id="A0A1B9GMQ5"/>
<evidence type="ECO:0000313" key="7">
    <source>
        <dbReference type="Proteomes" id="UP000092666"/>
    </source>
</evidence>
<dbReference type="GO" id="GO:0004185">
    <property type="term" value="F:serine-type carboxypeptidase activity"/>
    <property type="evidence" value="ECO:0007669"/>
    <property type="project" value="InterPro"/>
</dbReference>
<dbReference type="Pfam" id="PF00450">
    <property type="entry name" value="Peptidase_S10"/>
    <property type="match status" value="1"/>
</dbReference>
<organism evidence="6 7">
    <name type="scientific">Kwoniella heveanensis BCC8398</name>
    <dbReference type="NCBI Taxonomy" id="1296120"/>
    <lineage>
        <taxon>Eukaryota</taxon>
        <taxon>Fungi</taxon>
        <taxon>Dikarya</taxon>
        <taxon>Basidiomycota</taxon>
        <taxon>Agaricomycotina</taxon>
        <taxon>Tremellomycetes</taxon>
        <taxon>Tremellales</taxon>
        <taxon>Cryptococcaceae</taxon>
        <taxon>Kwoniella</taxon>
    </lineage>
</organism>
<dbReference type="Proteomes" id="UP000092666">
    <property type="component" value="Unassembled WGS sequence"/>
</dbReference>
<keyword evidence="2" id="KW-0121">Carboxypeptidase</keyword>
<dbReference type="PANTHER" id="PTHR11802">
    <property type="entry name" value="SERINE PROTEASE FAMILY S10 SERINE CARBOXYPEPTIDASE"/>
    <property type="match status" value="1"/>
</dbReference>
<reference evidence="7" key="2">
    <citation type="submission" date="2013-12" db="EMBL/GenBank/DDBJ databases">
        <title>Evolution of pathogenesis and genome organization in the Tremellales.</title>
        <authorList>
            <person name="Cuomo C."/>
            <person name="Litvintseva A."/>
            <person name="Heitman J."/>
            <person name="Chen Y."/>
            <person name="Sun S."/>
            <person name="Springer D."/>
            <person name="Dromer F."/>
            <person name="Young S."/>
            <person name="Zeng Q."/>
            <person name="Chapman S."/>
            <person name="Gujja S."/>
            <person name="Saif S."/>
            <person name="Birren B."/>
        </authorList>
    </citation>
    <scope>NUCLEOTIDE SEQUENCE [LARGE SCALE GENOMIC DNA]</scope>
    <source>
        <strain evidence="7">BCC8398</strain>
    </source>
</reference>
<keyword evidence="5" id="KW-0325">Glycoprotein</keyword>
<dbReference type="EMBL" id="KI669510">
    <property type="protein sequence ID" value="OCF32261.1"/>
    <property type="molecule type" value="Genomic_DNA"/>
</dbReference>
<dbReference type="PRINTS" id="PR00724">
    <property type="entry name" value="CRBOXYPTASEC"/>
</dbReference>
<evidence type="ECO:0000256" key="3">
    <source>
        <dbReference type="ARBA" id="ARBA00022670"/>
    </source>
</evidence>
<evidence type="ECO:0000256" key="2">
    <source>
        <dbReference type="ARBA" id="ARBA00022645"/>
    </source>
</evidence>
<evidence type="ECO:0000313" key="6">
    <source>
        <dbReference type="EMBL" id="OCF32261.1"/>
    </source>
</evidence>
<sequence length="477" mass="52902">MKAFLGTLVNYGLILMGVKRSASYLASVQITADATLNCGGSDNRVTSGYVKLPSGDLFFSLFEGRGSARDDGLVIQFEGGPGASGFDYPFIGAGPCQLTPSILDPNDTTLSPSPYPWTDYANLLVLDYPIGTGHSQSAPDPIPPNSSVAAAQDFDDALQSIYATWPRFKQQPLILSSLSYGGTHIPHISSTILGRNNLAIRDWWKVWKATIRARFIKHVDQIILGNPFSDIISEIHHQWDSSCKTEPHMYNDTICSHMRDNLSICQDKLRYLIETGIEDSLELRLDAQETCLGPWSKLRWDAALRNRYDRRLPSCEAKDCHWWLMPLVQLMNSEGMKTILGVPAERIYRYVGPAMLAFAANGDMMQSAYKLLTPVLESGTRLLVYSGLNDTAVPYSGTYSWMTRLPSQHLHQFRQSQPIQVDGRLYNGTVINAGRDYTLLAVAEAGHLVQETHPRLVQAVIKAAVKGQNYDPLAVSD</sequence>
<dbReference type="OrthoDB" id="2561683at2759"/>
<dbReference type="InterPro" id="IPR001563">
    <property type="entry name" value="Peptidase_S10"/>
</dbReference>
<reference evidence="6 7" key="1">
    <citation type="submission" date="2013-07" db="EMBL/GenBank/DDBJ databases">
        <title>The Genome Sequence of Cryptococcus heveanensis BCC8398.</title>
        <authorList>
            <consortium name="The Broad Institute Genome Sequencing Platform"/>
            <person name="Cuomo C."/>
            <person name="Litvintseva A."/>
            <person name="Chen Y."/>
            <person name="Heitman J."/>
            <person name="Sun S."/>
            <person name="Springer D."/>
            <person name="Dromer F."/>
            <person name="Young S.K."/>
            <person name="Zeng Q."/>
            <person name="Gargeya S."/>
            <person name="Fitzgerald M."/>
            <person name="Abouelleil A."/>
            <person name="Alvarado L."/>
            <person name="Berlin A.M."/>
            <person name="Chapman S.B."/>
            <person name="Dewar J."/>
            <person name="Goldberg J."/>
            <person name="Griggs A."/>
            <person name="Gujja S."/>
            <person name="Hansen M."/>
            <person name="Howarth C."/>
            <person name="Imamovic A."/>
            <person name="Larimer J."/>
            <person name="McCowan C."/>
            <person name="Murphy C."/>
            <person name="Pearson M."/>
            <person name="Priest M."/>
            <person name="Roberts A."/>
            <person name="Saif S."/>
            <person name="Shea T."/>
            <person name="Sykes S."/>
            <person name="Wortman J."/>
            <person name="Nusbaum C."/>
            <person name="Birren B."/>
        </authorList>
    </citation>
    <scope>NUCLEOTIDE SEQUENCE [LARGE SCALE GENOMIC DNA]</scope>
    <source>
        <strain evidence="6 7">BCC8398</strain>
    </source>
</reference>
<evidence type="ECO:0000256" key="4">
    <source>
        <dbReference type="ARBA" id="ARBA00022801"/>
    </source>
</evidence>
<comment type="similarity">
    <text evidence="1">Belongs to the peptidase S10 family.</text>
</comment>
<dbReference type="PANTHER" id="PTHR11802:SF201">
    <property type="entry name" value="CARBOXYPEPTIDASE"/>
    <property type="match status" value="1"/>
</dbReference>
<proteinExistence type="inferred from homology"/>
<dbReference type="GO" id="GO:0006508">
    <property type="term" value="P:proteolysis"/>
    <property type="evidence" value="ECO:0007669"/>
    <property type="project" value="UniProtKB-KW"/>
</dbReference>
<dbReference type="SUPFAM" id="SSF53474">
    <property type="entry name" value="alpha/beta-Hydrolases"/>
    <property type="match status" value="1"/>
</dbReference>
<accession>A0A1B9GMQ5</accession>
<evidence type="ECO:0000256" key="5">
    <source>
        <dbReference type="ARBA" id="ARBA00023180"/>
    </source>
</evidence>
<dbReference type="Gene3D" id="3.40.50.1820">
    <property type="entry name" value="alpha/beta hydrolase"/>
    <property type="match status" value="1"/>
</dbReference>
<gene>
    <name evidence="6" type="ORF">I316_06176</name>
</gene>
<evidence type="ECO:0000256" key="1">
    <source>
        <dbReference type="ARBA" id="ARBA00009431"/>
    </source>
</evidence>
<evidence type="ECO:0008006" key="8">
    <source>
        <dbReference type="Google" id="ProtNLM"/>
    </source>
</evidence>